<sequence>MMISVFNRLILSSVLDGPSVVAVLAQYTGAMIDYSSGVLFVSTRLLETGMQSSSESQAIATYCGRYRALSITRQRRDGRKHTHPLFQAIGYSPHDFHWEVSFDHDCCHLDII</sequence>
<evidence type="ECO:0000313" key="3">
    <source>
        <dbReference type="Proteomes" id="UP000799778"/>
    </source>
</evidence>
<name>A0A6A5XDH2_9PLEO</name>
<evidence type="ECO:0000313" key="2">
    <source>
        <dbReference type="EMBL" id="KAF2011048.1"/>
    </source>
</evidence>
<evidence type="ECO:0000256" key="1">
    <source>
        <dbReference type="SAM" id="SignalP"/>
    </source>
</evidence>
<keyword evidence="1" id="KW-0732">Signal</keyword>
<keyword evidence="3" id="KW-1185">Reference proteome</keyword>
<feature type="chain" id="PRO_5025437959" evidence="1">
    <location>
        <begin position="26"/>
        <end position="112"/>
    </location>
</feature>
<protein>
    <submittedName>
        <fullName evidence="2">Uncharacterized protein</fullName>
    </submittedName>
</protein>
<dbReference type="AlphaFoldDB" id="A0A6A5XDH2"/>
<reference evidence="2" key="1">
    <citation type="journal article" date="2020" name="Stud. Mycol.">
        <title>101 Dothideomycetes genomes: a test case for predicting lifestyles and emergence of pathogens.</title>
        <authorList>
            <person name="Haridas S."/>
            <person name="Albert R."/>
            <person name="Binder M."/>
            <person name="Bloem J."/>
            <person name="Labutti K."/>
            <person name="Salamov A."/>
            <person name="Andreopoulos B."/>
            <person name="Baker S."/>
            <person name="Barry K."/>
            <person name="Bills G."/>
            <person name="Bluhm B."/>
            <person name="Cannon C."/>
            <person name="Castanera R."/>
            <person name="Culley D."/>
            <person name="Daum C."/>
            <person name="Ezra D."/>
            <person name="Gonzalez J."/>
            <person name="Henrissat B."/>
            <person name="Kuo A."/>
            <person name="Liang C."/>
            <person name="Lipzen A."/>
            <person name="Lutzoni F."/>
            <person name="Magnuson J."/>
            <person name="Mondo S."/>
            <person name="Nolan M."/>
            <person name="Ohm R."/>
            <person name="Pangilinan J."/>
            <person name="Park H.-J."/>
            <person name="Ramirez L."/>
            <person name="Alfaro M."/>
            <person name="Sun H."/>
            <person name="Tritt A."/>
            <person name="Yoshinaga Y."/>
            <person name="Zwiers L.-H."/>
            <person name="Turgeon B."/>
            <person name="Goodwin S."/>
            <person name="Spatafora J."/>
            <person name="Crous P."/>
            <person name="Grigoriev I."/>
        </authorList>
    </citation>
    <scope>NUCLEOTIDE SEQUENCE</scope>
    <source>
        <strain evidence="2">CBS 175.79</strain>
    </source>
</reference>
<dbReference type="EMBL" id="ML978075">
    <property type="protein sequence ID" value="KAF2011048.1"/>
    <property type="molecule type" value="Genomic_DNA"/>
</dbReference>
<proteinExistence type="predicted"/>
<feature type="signal peptide" evidence="1">
    <location>
        <begin position="1"/>
        <end position="25"/>
    </location>
</feature>
<dbReference type="RefSeq" id="XP_033379387.1">
    <property type="nucleotide sequence ID" value="XM_033534355.1"/>
</dbReference>
<accession>A0A6A5XDH2</accession>
<gene>
    <name evidence="2" type="ORF">BU24DRAFT_51980</name>
</gene>
<organism evidence="2 3">
    <name type="scientific">Aaosphaeria arxii CBS 175.79</name>
    <dbReference type="NCBI Taxonomy" id="1450172"/>
    <lineage>
        <taxon>Eukaryota</taxon>
        <taxon>Fungi</taxon>
        <taxon>Dikarya</taxon>
        <taxon>Ascomycota</taxon>
        <taxon>Pezizomycotina</taxon>
        <taxon>Dothideomycetes</taxon>
        <taxon>Pleosporomycetidae</taxon>
        <taxon>Pleosporales</taxon>
        <taxon>Pleosporales incertae sedis</taxon>
        <taxon>Aaosphaeria</taxon>
    </lineage>
</organism>
<dbReference type="GeneID" id="54291752"/>
<dbReference type="Proteomes" id="UP000799778">
    <property type="component" value="Unassembled WGS sequence"/>
</dbReference>